<proteinExistence type="predicted"/>
<protein>
    <submittedName>
        <fullName evidence="2 3">MULE transposase domain-containing protein</fullName>
    </submittedName>
</protein>
<accession>A0A5S6Q4H9</accession>
<dbReference type="Proteomes" id="UP000046395">
    <property type="component" value="Unassembled WGS sequence"/>
</dbReference>
<organism evidence="1 2">
    <name type="scientific">Trichuris muris</name>
    <name type="common">Mouse whipworm</name>
    <dbReference type="NCBI Taxonomy" id="70415"/>
    <lineage>
        <taxon>Eukaryota</taxon>
        <taxon>Metazoa</taxon>
        <taxon>Ecdysozoa</taxon>
        <taxon>Nematoda</taxon>
        <taxon>Enoplea</taxon>
        <taxon>Dorylaimia</taxon>
        <taxon>Trichinellida</taxon>
        <taxon>Trichuridae</taxon>
        <taxon>Trichuris</taxon>
    </lineage>
</organism>
<dbReference type="WBParaSite" id="TMUE_3000014621.1">
    <property type="protein sequence ID" value="TMUE_3000014621.1"/>
    <property type="gene ID" value="WBGene00302272"/>
</dbReference>
<reference evidence="1" key="1">
    <citation type="submission" date="2013-11" db="EMBL/GenBank/DDBJ databases">
        <authorList>
            <person name="Aslett M."/>
        </authorList>
    </citation>
    <scope>NUCLEOTIDE SEQUENCE [LARGE SCALE GENOMIC DNA]</scope>
    <source>
        <strain evidence="1">Edinburgh</strain>
    </source>
</reference>
<evidence type="ECO:0000313" key="2">
    <source>
        <dbReference type="WBParaSite" id="TMUE_0000002064.1"/>
    </source>
</evidence>
<sequence length="167" mass="19385">MKTVYTNAERQDFVTPVPYALLQNKREVTYCRIVLLRDKESPESSVSTGLKPLAYDIKYEITSRISKSYLAARMIVSIAFVPVEHIGNIFDQQLEPVVDWFEDTYAGRRVPPFPLKMWSTYERTLQGRDQTNNFAEAAHRRLRSELGIDHHTEVHRWSPDCVARPTV</sequence>
<name>A0A5S6Q4H9_TRIMR</name>
<evidence type="ECO:0000313" key="3">
    <source>
        <dbReference type="WBParaSite" id="TMUE_3000014621.1"/>
    </source>
</evidence>
<reference evidence="2 3" key="3">
    <citation type="submission" date="2019-12" db="UniProtKB">
        <authorList>
            <consortium name="WormBaseParasite"/>
        </authorList>
    </citation>
    <scope>IDENTIFICATION</scope>
</reference>
<evidence type="ECO:0000313" key="1">
    <source>
        <dbReference type="Proteomes" id="UP000046395"/>
    </source>
</evidence>
<reference evidence="1" key="2">
    <citation type="submission" date="2014-03" db="EMBL/GenBank/DDBJ databases">
        <title>The whipworm genome and dual-species transcriptomics of an intimate host-pathogen interaction.</title>
        <authorList>
            <person name="Foth B.J."/>
            <person name="Tsai I.J."/>
            <person name="Reid A.J."/>
            <person name="Bancroft A.J."/>
            <person name="Nichol S."/>
            <person name="Tracey A."/>
            <person name="Holroyd N."/>
            <person name="Cotton J.A."/>
            <person name="Stanley E.J."/>
            <person name="Zarowiecki M."/>
            <person name="Liu J.Z."/>
            <person name="Huckvale T."/>
            <person name="Cooper P.J."/>
            <person name="Grencis R.K."/>
            <person name="Berriman M."/>
        </authorList>
    </citation>
    <scope>NUCLEOTIDE SEQUENCE [LARGE SCALE GENOMIC DNA]</scope>
    <source>
        <strain evidence="1">Edinburgh</strain>
    </source>
</reference>
<keyword evidence="1" id="KW-1185">Reference proteome</keyword>
<dbReference type="WBParaSite" id="TMUE_0000002064.1">
    <property type="protein sequence ID" value="TMUE_0000002064.1"/>
    <property type="gene ID" value="WBGene00297925"/>
</dbReference>
<dbReference type="AlphaFoldDB" id="A0A5S6Q4H9"/>